<evidence type="ECO:0000313" key="2">
    <source>
        <dbReference type="EMBL" id="WPY00203.1"/>
    </source>
</evidence>
<dbReference type="RefSeq" id="WP_323738295.1">
    <property type="nucleotide sequence ID" value="NZ_CP112932.1"/>
</dbReference>
<evidence type="ECO:0000313" key="3">
    <source>
        <dbReference type="Proteomes" id="UP001326613"/>
    </source>
</evidence>
<evidence type="ECO:0000256" key="1">
    <source>
        <dbReference type="SAM" id="Phobius"/>
    </source>
</evidence>
<keyword evidence="1" id="KW-1133">Transmembrane helix</keyword>
<dbReference type="EMBL" id="CP112932">
    <property type="protein sequence ID" value="WPY00203.1"/>
    <property type="molecule type" value="Genomic_DNA"/>
</dbReference>
<protein>
    <submittedName>
        <fullName evidence="2">DUF805 domain-containing protein</fullName>
    </submittedName>
</protein>
<feature type="transmembrane region" description="Helical" evidence="1">
    <location>
        <begin position="25"/>
        <end position="42"/>
    </location>
</feature>
<dbReference type="Pfam" id="PF05656">
    <property type="entry name" value="DUF805"/>
    <property type="match status" value="1"/>
</dbReference>
<organism evidence="2 3">
    <name type="scientific">Candidatus Trichorickettsia mobilis</name>
    <dbReference type="NCBI Taxonomy" id="1346319"/>
    <lineage>
        <taxon>Bacteria</taxon>
        <taxon>Pseudomonadati</taxon>
        <taxon>Pseudomonadota</taxon>
        <taxon>Alphaproteobacteria</taxon>
        <taxon>Rickettsiales</taxon>
        <taxon>Rickettsiaceae</taxon>
        <taxon>Rickettsieae</taxon>
        <taxon>Candidatus Trichorickettsia</taxon>
    </lineage>
</organism>
<gene>
    <name evidence="2" type="ORF">Trichorick_00075</name>
</gene>
<keyword evidence="3" id="KW-1185">Reference proteome</keyword>
<proteinExistence type="predicted"/>
<keyword evidence="1" id="KW-0472">Membrane</keyword>
<sequence>MFYILFNSLTKKYFQFSGRANRKEYIVFTVFFFFLFEFLKLFSSKDYSNFDIRLMGFKEIEFSAYITLFFVLFITIPSISIDIRRLHDLNFSGWWIWFIFLLNMLGVIFFEQYIFLFEYIRYIIDAPLLILKGTSGANKYGEEPIY</sequence>
<dbReference type="Proteomes" id="UP001326613">
    <property type="component" value="Chromosome"/>
</dbReference>
<name>A0ABZ0UTB2_9RICK</name>
<feature type="transmembrane region" description="Helical" evidence="1">
    <location>
        <begin position="93"/>
        <end position="116"/>
    </location>
</feature>
<reference evidence="2 3" key="1">
    <citation type="submission" date="2022-10" db="EMBL/GenBank/DDBJ databases">
        <title>Host association and intracellularity evolved multiple times independently in the Rickettsiales.</title>
        <authorList>
            <person name="Castelli M."/>
            <person name="Nardi T."/>
            <person name="Gammuto L."/>
            <person name="Bellinzona G."/>
            <person name="Sabaneyeva E."/>
            <person name="Potekhin A."/>
            <person name="Serra V."/>
            <person name="Petroni G."/>
            <person name="Sassera D."/>
        </authorList>
    </citation>
    <scope>NUCLEOTIDE SEQUENCE [LARGE SCALE GENOMIC DNA]</scope>
    <source>
        <strain evidence="2 3">Kr 154-4</strain>
    </source>
</reference>
<dbReference type="PANTHER" id="PTHR34980">
    <property type="entry name" value="INNER MEMBRANE PROTEIN-RELATED-RELATED"/>
    <property type="match status" value="1"/>
</dbReference>
<dbReference type="InterPro" id="IPR008523">
    <property type="entry name" value="DUF805"/>
</dbReference>
<keyword evidence="1" id="KW-0812">Transmembrane</keyword>
<dbReference type="PANTHER" id="PTHR34980:SF2">
    <property type="entry name" value="INNER MEMBRANE PROTEIN YHAH-RELATED"/>
    <property type="match status" value="1"/>
</dbReference>
<feature type="transmembrane region" description="Helical" evidence="1">
    <location>
        <begin position="62"/>
        <end position="81"/>
    </location>
</feature>
<accession>A0ABZ0UTB2</accession>